<feature type="domain" description="Transcription factor zinc-finger" evidence="2">
    <location>
        <begin position="5"/>
        <end position="44"/>
    </location>
</feature>
<name>A0A0B4CWU2_9CAUL</name>
<dbReference type="RefSeq" id="WP_039243951.1">
    <property type="nucleotide sequence ID" value="NZ_JWSY01000003.1"/>
</dbReference>
<dbReference type="EMBL" id="JWSY01000003">
    <property type="protein sequence ID" value="KIC60847.1"/>
    <property type="molecule type" value="Genomic_DNA"/>
</dbReference>
<organism evidence="3 4">
    <name type="scientific">Brevundimonas nasdae</name>
    <dbReference type="NCBI Taxonomy" id="172043"/>
    <lineage>
        <taxon>Bacteria</taxon>
        <taxon>Pseudomonadati</taxon>
        <taxon>Pseudomonadota</taxon>
        <taxon>Alphaproteobacteria</taxon>
        <taxon>Caulobacterales</taxon>
        <taxon>Caulobacteraceae</taxon>
        <taxon>Brevundimonas</taxon>
    </lineage>
</organism>
<dbReference type="Pfam" id="PF13453">
    <property type="entry name" value="Zn_ribbon_TFIIB"/>
    <property type="match status" value="1"/>
</dbReference>
<evidence type="ECO:0000256" key="1">
    <source>
        <dbReference type="SAM" id="MobiDB-lite"/>
    </source>
</evidence>
<evidence type="ECO:0000259" key="2">
    <source>
        <dbReference type="Pfam" id="PF13453"/>
    </source>
</evidence>
<protein>
    <recommendedName>
        <fullName evidence="2">Transcription factor zinc-finger domain-containing protein</fullName>
    </recommendedName>
</protein>
<proteinExistence type="predicted"/>
<feature type="compositionally biased region" description="Basic and acidic residues" evidence="1">
    <location>
        <begin position="91"/>
        <end position="113"/>
    </location>
</feature>
<reference evidence="3 4" key="1">
    <citation type="submission" date="2014-12" db="EMBL/GenBank/DDBJ databases">
        <title>Genome sequencing of Brevundimonas nasdae TPW30.</title>
        <authorList>
            <person name="Tan P.W."/>
            <person name="Chan K.-G."/>
        </authorList>
    </citation>
    <scope>NUCLEOTIDE SEQUENCE [LARGE SCALE GENOMIC DNA]</scope>
    <source>
        <strain evidence="3 4">TPW30</strain>
    </source>
</reference>
<gene>
    <name evidence="3" type="ORF">RM53_01835</name>
</gene>
<dbReference type="Proteomes" id="UP000031166">
    <property type="component" value="Unassembled WGS sequence"/>
</dbReference>
<comment type="caution">
    <text evidence="3">The sequence shown here is derived from an EMBL/GenBank/DDBJ whole genome shotgun (WGS) entry which is preliminary data.</text>
</comment>
<sequence>MPLLMCPNDNAAMQTLERNGVQFDMCPECRGVWLDRGELEKLMAAAVEEGRATAPVAPASQAYAPPPQPYAQPQSQPQVQPWGGGASQPYRGDDRGYRSDKYRHDRHRDDDYRYKKKKRDSIFDIFD</sequence>
<feature type="compositionally biased region" description="Low complexity" evidence="1">
    <location>
        <begin position="54"/>
        <end position="63"/>
    </location>
</feature>
<feature type="region of interest" description="Disordered" evidence="1">
    <location>
        <begin position="51"/>
        <end position="114"/>
    </location>
</feature>
<evidence type="ECO:0000313" key="4">
    <source>
        <dbReference type="Proteomes" id="UP000031166"/>
    </source>
</evidence>
<dbReference type="AlphaFoldDB" id="A0A0B4CWU2"/>
<evidence type="ECO:0000313" key="3">
    <source>
        <dbReference type="EMBL" id="KIC60847.1"/>
    </source>
</evidence>
<feature type="compositionally biased region" description="Low complexity" evidence="1">
    <location>
        <begin position="71"/>
        <end position="81"/>
    </location>
</feature>
<dbReference type="InterPro" id="IPR027392">
    <property type="entry name" value="TF_Znf"/>
</dbReference>
<accession>A0A0B4CWU2</accession>